<organism evidence="1 2">
    <name type="scientific">Prorocentrum cordatum</name>
    <dbReference type="NCBI Taxonomy" id="2364126"/>
    <lineage>
        <taxon>Eukaryota</taxon>
        <taxon>Sar</taxon>
        <taxon>Alveolata</taxon>
        <taxon>Dinophyceae</taxon>
        <taxon>Prorocentrales</taxon>
        <taxon>Prorocentraceae</taxon>
        <taxon>Prorocentrum</taxon>
    </lineage>
</organism>
<gene>
    <name evidence="1" type="ORF">PCOR1329_LOCUS60618</name>
</gene>
<proteinExistence type="predicted"/>
<accession>A0ABN9VVP6</accession>
<reference evidence="1" key="1">
    <citation type="submission" date="2023-10" db="EMBL/GenBank/DDBJ databases">
        <authorList>
            <person name="Chen Y."/>
            <person name="Shah S."/>
            <person name="Dougan E. K."/>
            <person name="Thang M."/>
            <person name="Chan C."/>
        </authorList>
    </citation>
    <scope>NUCLEOTIDE SEQUENCE [LARGE SCALE GENOMIC DNA]</scope>
</reference>
<evidence type="ECO:0000313" key="2">
    <source>
        <dbReference type="Proteomes" id="UP001189429"/>
    </source>
</evidence>
<dbReference type="Proteomes" id="UP001189429">
    <property type="component" value="Unassembled WGS sequence"/>
</dbReference>
<feature type="non-terminal residue" evidence="1">
    <location>
        <position position="1"/>
    </location>
</feature>
<name>A0ABN9VVP6_9DINO</name>
<comment type="caution">
    <text evidence="1">The sequence shown here is derived from an EMBL/GenBank/DDBJ whole genome shotgun (WGS) entry which is preliminary data.</text>
</comment>
<sequence length="351" mass="37522">EGDEGWSFAKGRRGKAQVSNFACPSCGCKKSSVNATHCKHCAHPLPRLLPGAGLPAGGRWAASGPPGYWLENGVSGKGASFQYGGGKAGGRGLCGKGKGKGFYGGDKTMWDVLARQGDSCAGGPAGGPPPLPVGPVPAISASEAKALGESLQKAGDVATAAKYLDMAKHLEAAAKPAVVSDHTKMQQAHALVRKLEKQMEHQLGRVTRLREQLIEAEASLRTSRAHLDQADMDYKETLAALQGPPQPLEKAHPISFKLEDLVAGDVDFAKIIDCSHMLEDLTTDYDVDAADLEQFQKRKEDLSSGVTKLARDLFAQVASHAKVLPRLELEQGRRLKVPRVQRLERGRLRLV</sequence>
<evidence type="ECO:0000313" key="1">
    <source>
        <dbReference type="EMBL" id="CAK0876147.1"/>
    </source>
</evidence>
<keyword evidence="2" id="KW-1185">Reference proteome</keyword>
<protein>
    <submittedName>
        <fullName evidence="1">Uncharacterized protein</fullName>
    </submittedName>
</protein>
<feature type="non-terminal residue" evidence="1">
    <location>
        <position position="351"/>
    </location>
</feature>
<dbReference type="EMBL" id="CAUYUJ010017599">
    <property type="protein sequence ID" value="CAK0876147.1"/>
    <property type="molecule type" value="Genomic_DNA"/>
</dbReference>